<dbReference type="RefSeq" id="WP_105042608.1">
    <property type="nucleotide sequence ID" value="NZ_MQWA01000001.1"/>
</dbReference>
<feature type="domain" description="DUF2061" evidence="2">
    <location>
        <begin position="13"/>
        <end position="64"/>
    </location>
</feature>
<keyword evidence="1" id="KW-0812">Transmembrane</keyword>
<dbReference type="OrthoDB" id="197461at2"/>
<evidence type="ECO:0000313" key="3">
    <source>
        <dbReference type="EMBL" id="PQJ28104.1"/>
    </source>
</evidence>
<sequence length="82" mass="9685">MNEPQADSRRKSVMKGITWRCIATLTTYLIAWMWTGETETAGKIAAVEFFLKFFIYYGHERLWQWLPAQGARWKQKLSKLKA</sequence>
<reference evidence="3 4" key="1">
    <citation type="submission" date="2016-12" db="EMBL/GenBank/DDBJ databases">
        <title>Study of bacterial adaptation to deep sea.</title>
        <authorList>
            <person name="Song J."/>
            <person name="Yoshizawa S."/>
            <person name="Kogure K."/>
        </authorList>
    </citation>
    <scope>NUCLEOTIDE SEQUENCE [LARGE SCALE GENOMIC DNA]</scope>
    <source>
        <strain evidence="3 4">SAORIC-165</strain>
    </source>
</reference>
<evidence type="ECO:0000313" key="4">
    <source>
        <dbReference type="Proteomes" id="UP000239907"/>
    </source>
</evidence>
<evidence type="ECO:0000256" key="1">
    <source>
        <dbReference type="SAM" id="Phobius"/>
    </source>
</evidence>
<dbReference type="EMBL" id="MQWA01000001">
    <property type="protein sequence ID" value="PQJ28104.1"/>
    <property type="molecule type" value="Genomic_DNA"/>
</dbReference>
<dbReference type="Pfam" id="PF09834">
    <property type="entry name" value="DUF2061"/>
    <property type="match status" value="1"/>
</dbReference>
<gene>
    <name evidence="3" type="ORF">BSZ32_06030</name>
</gene>
<dbReference type="Proteomes" id="UP000239907">
    <property type="component" value="Unassembled WGS sequence"/>
</dbReference>
<dbReference type="InterPro" id="IPR018638">
    <property type="entry name" value="DUF2061_membrane"/>
</dbReference>
<accession>A0A2S7U138</accession>
<name>A0A2S7U138_9BACT</name>
<comment type="caution">
    <text evidence="3">The sequence shown here is derived from an EMBL/GenBank/DDBJ whole genome shotgun (WGS) entry which is preliminary data.</text>
</comment>
<feature type="transmembrane region" description="Helical" evidence="1">
    <location>
        <begin position="17"/>
        <end position="34"/>
    </location>
</feature>
<dbReference type="AlphaFoldDB" id="A0A2S7U138"/>
<organism evidence="3 4">
    <name type="scientific">Rubritalea profundi</name>
    <dbReference type="NCBI Taxonomy" id="1658618"/>
    <lineage>
        <taxon>Bacteria</taxon>
        <taxon>Pseudomonadati</taxon>
        <taxon>Verrucomicrobiota</taxon>
        <taxon>Verrucomicrobiia</taxon>
        <taxon>Verrucomicrobiales</taxon>
        <taxon>Rubritaleaceae</taxon>
        <taxon>Rubritalea</taxon>
    </lineage>
</organism>
<evidence type="ECO:0000259" key="2">
    <source>
        <dbReference type="Pfam" id="PF09834"/>
    </source>
</evidence>
<keyword evidence="1" id="KW-0472">Membrane</keyword>
<proteinExistence type="predicted"/>
<keyword evidence="4" id="KW-1185">Reference proteome</keyword>
<protein>
    <recommendedName>
        <fullName evidence="2">DUF2061 domain-containing protein</fullName>
    </recommendedName>
</protein>
<keyword evidence="1" id="KW-1133">Transmembrane helix</keyword>